<feature type="chain" id="PRO_5043874680" evidence="2">
    <location>
        <begin position="23"/>
        <end position="233"/>
    </location>
</feature>
<organism evidence="3 4">
    <name type="scientific">Cuscuta epithymum</name>
    <dbReference type="NCBI Taxonomy" id="186058"/>
    <lineage>
        <taxon>Eukaryota</taxon>
        <taxon>Viridiplantae</taxon>
        <taxon>Streptophyta</taxon>
        <taxon>Embryophyta</taxon>
        <taxon>Tracheophyta</taxon>
        <taxon>Spermatophyta</taxon>
        <taxon>Magnoliopsida</taxon>
        <taxon>eudicotyledons</taxon>
        <taxon>Gunneridae</taxon>
        <taxon>Pentapetalae</taxon>
        <taxon>asterids</taxon>
        <taxon>lamiids</taxon>
        <taxon>Solanales</taxon>
        <taxon>Convolvulaceae</taxon>
        <taxon>Cuscuteae</taxon>
        <taxon>Cuscuta</taxon>
        <taxon>Cuscuta subgen. Cuscuta</taxon>
    </lineage>
</organism>
<accession>A0AAV0GE47</accession>
<protein>
    <submittedName>
        <fullName evidence="3">Uncharacterized protein</fullName>
    </submittedName>
</protein>
<dbReference type="AlphaFoldDB" id="A0AAV0GE47"/>
<comment type="caution">
    <text evidence="3">The sequence shown here is derived from an EMBL/GenBank/DDBJ whole genome shotgun (WGS) entry which is preliminary data.</text>
</comment>
<gene>
    <name evidence="3" type="ORF">CEPIT_LOCUS42543</name>
</gene>
<dbReference type="Proteomes" id="UP001152523">
    <property type="component" value="Unassembled WGS sequence"/>
</dbReference>
<name>A0AAV0GE47_9ASTE</name>
<evidence type="ECO:0000256" key="2">
    <source>
        <dbReference type="SAM" id="SignalP"/>
    </source>
</evidence>
<feature type="region of interest" description="Disordered" evidence="1">
    <location>
        <begin position="124"/>
        <end position="160"/>
    </location>
</feature>
<feature type="compositionally biased region" description="Polar residues" evidence="1">
    <location>
        <begin position="124"/>
        <end position="150"/>
    </location>
</feature>
<evidence type="ECO:0000313" key="3">
    <source>
        <dbReference type="EMBL" id="CAH9145857.1"/>
    </source>
</evidence>
<evidence type="ECO:0000256" key="1">
    <source>
        <dbReference type="SAM" id="MobiDB-lite"/>
    </source>
</evidence>
<reference evidence="3" key="1">
    <citation type="submission" date="2022-07" db="EMBL/GenBank/DDBJ databases">
        <authorList>
            <person name="Macas J."/>
            <person name="Novak P."/>
            <person name="Neumann P."/>
        </authorList>
    </citation>
    <scope>NUCLEOTIDE SEQUENCE</scope>
</reference>
<proteinExistence type="predicted"/>
<dbReference type="EMBL" id="CAMAPF010001086">
    <property type="protein sequence ID" value="CAH9145857.1"/>
    <property type="molecule type" value="Genomic_DNA"/>
</dbReference>
<evidence type="ECO:0000313" key="4">
    <source>
        <dbReference type="Proteomes" id="UP001152523"/>
    </source>
</evidence>
<feature type="signal peptide" evidence="2">
    <location>
        <begin position="1"/>
        <end position="22"/>
    </location>
</feature>
<sequence>MKIMIGNLVVSLFLVLSSVANALPNPTATTNAGGHEILEEETYTSNSSIWGPSGLRPPPPPVFHSPWFPHESFYNHFEPHVADIFKKRVQEILAEWRDHTLTPLYHCHYSCEQYTPKKLLAQENPTQTTASKSPTQPQHAKQNPTHSETIPTPEDHGKDKCPTVEAVIEKCAKMHQHEIVKDAYSWTCTFSDECCKQTLNVKEECTYLNPTIRWMKNICCSDVATRARGEPNA</sequence>
<keyword evidence="2" id="KW-0732">Signal</keyword>
<keyword evidence="4" id="KW-1185">Reference proteome</keyword>